<dbReference type="Proteomes" id="UP000307000">
    <property type="component" value="Chromosome"/>
</dbReference>
<dbReference type="KEGG" id="gcr:GcLGCM259_2773"/>
<evidence type="ECO:0000313" key="2">
    <source>
        <dbReference type="Proteomes" id="UP000307000"/>
    </source>
</evidence>
<organism evidence="1 2">
    <name type="scientific">Glutamicibacter creatinolyticus</name>
    <dbReference type="NCBI Taxonomy" id="162496"/>
    <lineage>
        <taxon>Bacteria</taxon>
        <taxon>Bacillati</taxon>
        <taxon>Actinomycetota</taxon>
        <taxon>Actinomycetes</taxon>
        <taxon>Micrococcales</taxon>
        <taxon>Micrococcaceae</taxon>
        <taxon>Glutamicibacter</taxon>
    </lineage>
</organism>
<gene>
    <name evidence="1" type="ORF">GcLGCM259_2773</name>
</gene>
<keyword evidence="2" id="KW-1185">Reference proteome</keyword>
<protein>
    <submittedName>
        <fullName evidence="1">Uncharacterized protein</fullName>
    </submittedName>
</protein>
<reference evidence="1 2" key="1">
    <citation type="submission" date="2018-12" db="EMBL/GenBank/DDBJ databases">
        <title>Complete Genome Sequence of Glutamicibacter creatinolyticus strain LGCM259,isolated from an abscess of a 12-year-old mare in Italy.</title>
        <authorList>
            <person name="Santos R.G."/>
            <person name="Silva A.L."/>
            <person name="Seyffert N."/>
            <person name="Castro T.L.P."/>
            <person name="Attili A.R."/>
            <person name="Rifici C."/>
            <person name="Mazzullo G."/>
            <person name="Brenig B."/>
            <person name="Venanzi F."/>
            <person name="Azevedo V."/>
        </authorList>
    </citation>
    <scope>NUCLEOTIDE SEQUENCE [LARGE SCALE GENOMIC DNA]</scope>
    <source>
        <strain evidence="1 2">LGCM 259</strain>
    </source>
</reference>
<dbReference type="EMBL" id="CP034412">
    <property type="protein sequence ID" value="QCY48480.1"/>
    <property type="molecule type" value="Genomic_DNA"/>
</dbReference>
<proteinExistence type="predicted"/>
<dbReference type="AlphaFoldDB" id="A0A5B7WYX2"/>
<evidence type="ECO:0000313" key="1">
    <source>
        <dbReference type="EMBL" id="QCY48480.1"/>
    </source>
</evidence>
<accession>A0A5B7WYX2</accession>
<name>A0A5B7WYX2_9MICC</name>
<sequence>MLRIEFRLDMRAIPLLMPTIAEIAVIPANTAMTISHIIGLEVIPVKEVIPELNCRAANPKEVASPSTVAMMASSSTTTPAPRCDHLGRMSTVASLKVNVLPRLWCE</sequence>